<keyword evidence="1" id="KW-0418">Kinase</keyword>
<dbReference type="EMBL" id="KZ508328">
    <property type="protein sequence ID" value="PKU35337.1"/>
    <property type="molecule type" value="Genomic_DNA"/>
</dbReference>
<dbReference type="PANTHER" id="PTHR33395">
    <property type="entry name" value="TRANSCRIPTASE, PUTATIVE-RELATED-RELATED"/>
    <property type="match status" value="1"/>
</dbReference>
<dbReference type="GO" id="GO:0016301">
    <property type="term" value="F:kinase activity"/>
    <property type="evidence" value="ECO:0007669"/>
    <property type="project" value="UniProtKB-KW"/>
</dbReference>
<proteinExistence type="predicted"/>
<dbReference type="PANTHER" id="PTHR33395:SF22">
    <property type="entry name" value="REVERSE TRANSCRIPTASE DOMAIN-CONTAINING PROTEIN"/>
    <property type="match status" value="1"/>
</dbReference>
<gene>
    <name evidence="1" type="ORF">llap_14360</name>
</gene>
<protein>
    <submittedName>
        <fullName evidence="1">Glycerol kinase</fullName>
    </submittedName>
</protein>
<dbReference type="GO" id="GO:0031012">
    <property type="term" value="C:extracellular matrix"/>
    <property type="evidence" value="ECO:0007669"/>
    <property type="project" value="TreeGrafter"/>
</dbReference>
<evidence type="ECO:0000313" key="2">
    <source>
        <dbReference type="Proteomes" id="UP000233556"/>
    </source>
</evidence>
<organism evidence="1 2">
    <name type="scientific">Limosa lapponica baueri</name>
    <dbReference type="NCBI Taxonomy" id="1758121"/>
    <lineage>
        <taxon>Eukaryota</taxon>
        <taxon>Metazoa</taxon>
        <taxon>Chordata</taxon>
        <taxon>Craniata</taxon>
        <taxon>Vertebrata</taxon>
        <taxon>Euteleostomi</taxon>
        <taxon>Archelosauria</taxon>
        <taxon>Archosauria</taxon>
        <taxon>Dinosauria</taxon>
        <taxon>Saurischia</taxon>
        <taxon>Theropoda</taxon>
        <taxon>Coelurosauria</taxon>
        <taxon>Aves</taxon>
        <taxon>Neognathae</taxon>
        <taxon>Neoaves</taxon>
        <taxon>Charadriiformes</taxon>
        <taxon>Scolopacidae</taxon>
        <taxon>Limosa</taxon>
    </lineage>
</organism>
<sequence length="155" mass="17778">MDDEPTESLWVMTIELTSTDDIVRDFNQPAKCWRNNTAVHKESRRFLENINDKFLTKVTVEPTKTGALLDLVLTNKEDLIEDVNIKGRLGSSNCEMVELRILRGRSKAKSGITTLNFRRAEFGLFRNLLQCVPWNKALEGRGAQESWLIFKGHLL</sequence>
<dbReference type="AlphaFoldDB" id="A0A2I0TNF6"/>
<name>A0A2I0TNF6_LIMLA</name>
<reference evidence="2" key="2">
    <citation type="submission" date="2017-12" db="EMBL/GenBank/DDBJ databases">
        <title>Genome sequence of the Bar-tailed Godwit (Limosa lapponica baueri).</title>
        <authorList>
            <person name="Lima N.C.B."/>
            <person name="Parody-Merino A.M."/>
            <person name="Battley P.F."/>
            <person name="Fidler A.E."/>
            <person name="Prosdocimi F."/>
        </authorList>
    </citation>
    <scope>NUCLEOTIDE SEQUENCE [LARGE SCALE GENOMIC DNA]</scope>
</reference>
<reference evidence="2" key="1">
    <citation type="submission" date="2017-11" db="EMBL/GenBank/DDBJ databases">
        <authorList>
            <person name="Lima N.C."/>
            <person name="Parody-Merino A.M."/>
            <person name="Battley P.F."/>
            <person name="Fidler A.E."/>
            <person name="Prosdocimi F."/>
        </authorList>
    </citation>
    <scope>NUCLEOTIDE SEQUENCE [LARGE SCALE GENOMIC DNA]</scope>
</reference>
<dbReference type="GO" id="GO:0007508">
    <property type="term" value="P:larval heart development"/>
    <property type="evidence" value="ECO:0007669"/>
    <property type="project" value="TreeGrafter"/>
</dbReference>
<keyword evidence="2" id="KW-1185">Reference proteome</keyword>
<dbReference type="OrthoDB" id="6152807at2759"/>
<evidence type="ECO:0000313" key="1">
    <source>
        <dbReference type="EMBL" id="PKU35337.1"/>
    </source>
</evidence>
<dbReference type="Proteomes" id="UP000233556">
    <property type="component" value="Unassembled WGS sequence"/>
</dbReference>
<dbReference type="GO" id="GO:0061343">
    <property type="term" value="P:cell adhesion involved in heart morphogenesis"/>
    <property type="evidence" value="ECO:0007669"/>
    <property type="project" value="TreeGrafter"/>
</dbReference>
<accession>A0A2I0TNF6</accession>
<keyword evidence="1" id="KW-0808">Transferase</keyword>